<dbReference type="EMBL" id="AJTZ01000005">
    <property type="protein sequence ID" value="EJN94647.1"/>
    <property type="molecule type" value="Genomic_DNA"/>
</dbReference>
<reference evidence="2 3" key="1">
    <citation type="submission" date="2009-12" db="EMBL/GenBank/DDBJ databases">
        <authorList>
            <person name="Lefebure T."/>
            <person name="Cornejo O.E."/>
            <person name="Pavinski Bitar P.D."/>
            <person name="Lang P."/>
            <person name="Stanhope M.J."/>
        </authorList>
    </citation>
    <scope>NUCLEOTIDE SEQUENCE [LARGE SCALE GENOMIC DNA]</scope>
    <source>
        <strain evidence="2 3">FA-1</strain>
    </source>
</reference>
<organism evidence="2 3">
    <name type="scientific">Streptococcus ratti FA-1 = DSM 20564</name>
    <dbReference type="NCBI Taxonomy" id="699248"/>
    <lineage>
        <taxon>Bacteria</taxon>
        <taxon>Bacillati</taxon>
        <taxon>Bacillota</taxon>
        <taxon>Bacilli</taxon>
        <taxon>Lactobacillales</taxon>
        <taxon>Streptococcaceae</taxon>
        <taxon>Streptococcus</taxon>
    </lineage>
</organism>
<accession>A0ABN0GVV4</accession>
<sequence>MCFALVLAYTVRKKGQKTPASGAKHAKEFEENNHGNY</sequence>
<comment type="caution">
    <text evidence="2">The sequence shown here is derived from an EMBL/GenBank/DDBJ whole genome shotgun (WGS) entry which is preliminary data.</text>
</comment>
<gene>
    <name evidence="2" type="ORF">SRA_08936</name>
</gene>
<evidence type="ECO:0000313" key="2">
    <source>
        <dbReference type="EMBL" id="EJN94647.1"/>
    </source>
</evidence>
<feature type="compositionally biased region" description="Basic and acidic residues" evidence="1">
    <location>
        <begin position="25"/>
        <end position="37"/>
    </location>
</feature>
<keyword evidence="3" id="KW-1185">Reference proteome</keyword>
<protein>
    <submittedName>
        <fullName evidence="2">Uncharacterized protein</fullName>
    </submittedName>
</protein>
<evidence type="ECO:0000256" key="1">
    <source>
        <dbReference type="SAM" id="MobiDB-lite"/>
    </source>
</evidence>
<evidence type="ECO:0000313" key="3">
    <source>
        <dbReference type="Proteomes" id="UP000007815"/>
    </source>
</evidence>
<feature type="region of interest" description="Disordered" evidence="1">
    <location>
        <begin position="15"/>
        <end position="37"/>
    </location>
</feature>
<dbReference type="Proteomes" id="UP000007815">
    <property type="component" value="Unassembled WGS sequence"/>
</dbReference>
<proteinExistence type="predicted"/>
<name>A0ABN0GVV4_STRRT</name>